<protein>
    <submittedName>
        <fullName evidence="3">Uncharacterized protein</fullName>
    </submittedName>
</protein>
<dbReference type="AlphaFoldDB" id="A0AAD5RQY5"/>
<keyword evidence="2" id="KW-0472">Membrane</keyword>
<feature type="region of interest" description="Disordered" evidence="1">
    <location>
        <begin position="356"/>
        <end position="496"/>
    </location>
</feature>
<dbReference type="Proteomes" id="UP001201980">
    <property type="component" value="Unassembled WGS sequence"/>
</dbReference>
<dbReference type="EMBL" id="JAKWBI020000136">
    <property type="protein sequence ID" value="KAJ2901807.1"/>
    <property type="molecule type" value="Genomic_DNA"/>
</dbReference>
<feature type="transmembrane region" description="Helical" evidence="2">
    <location>
        <begin position="216"/>
        <end position="233"/>
    </location>
</feature>
<feature type="transmembrane region" description="Helical" evidence="2">
    <location>
        <begin position="97"/>
        <end position="114"/>
    </location>
</feature>
<proteinExistence type="predicted"/>
<feature type="transmembrane region" description="Helical" evidence="2">
    <location>
        <begin position="23"/>
        <end position="42"/>
    </location>
</feature>
<keyword evidence="2" id="KW-0812">Transmembrane</keyword>
<sequence length="496" mass="54903">METTSIWKLPAQALPYSKIDAPILATIWLFLTTLLTYVLRRLGKASHGAPWQEFNLAIIASGLLIVWYLVITVDGWLHFDRREVPYGYVISMSAFESLRVASTMLYIWATYKLVWRRSSSTVKFAFIWWLAARFVFFVVMLMAFYYLTLYLAQSVAWLEFLSLNVIADIATKRTHFEIAMAALVFGFTLLTVVAALKDWGSSKQVNGRADKTQKLLAFAALALCCRSLEELVLATFGRLNEKETRQSLKTPHIGAYGGLSIVFLSLICVLAFYSRDKDSGVDVAGVIQSDVRKFIINHLERVTQGARVRSPQFGAVVEMAKENAQLDSLLQRRTSIVETETGKGIARSFCDQLATKFQGNNPPEDLGQRGPSRLSAALRQSRSPRQAGRSSIRGSAIIMDPGRGGQSPGLSPRSNDASQVALPLSPADPRNFTNSPVEQPPLRPAPNIASRSSSVNSSRFQTRYLGRGTGSIWGPQESVLNEHPEGQGDALEGCRD</sequence>
<accession>A0AAD5RQY5</accession>
<gene>
    <name evidence="3" type="ORF">MKZ38_001345</name>
</gene>
<keyword evidence="4" id="KW-1185">Reference proteome</keyword>
<evidence type="ECO:0000313" key="3">
    <source>
        <dbReference type="EMBL" id="KAJ2901807.1"/>
    </source>
</evidence>
<organism evidence="3 4">
    <name type="scientific">Zalerion maritima</name>
    <dbReference type="NCBI Taxonomy" id="339359"/>
    <lineage>
        <taxon>Eukaryota</taxon>
        <taxon>Fungi</taxon>
        <taxon>Dikarya</taxon>
        <taxon>Ascomycota</taxon>
        <taxon>Pezizomycotina</taxon>
        <taxon>Sordariomycetes</taxon>
        <taxon>Lulworthiomycetidae</taxon>
        <taxon>Lulworthiales</taxon>
        <taxon>Lulworthiaceae</taxon>
        <taxon>Zalerion</taxon>
    </lineage>
</organism>
<feature type="transmembrane region" description="Helical" evidence="2">
    <location>
        <begin position="178"/>
        <end position="196"/>
    </location>
</feature>
<feature type="compositionally biased region" description="Basic and acidic residues" evidence="1">
    <location>
        <begin position="480"/>
        <end position="496"/>
    </location>
</feature>
<evidence type="ECO:0000313" key="4">
    <source>
        <dbReference type="Proteomes" id="UP001201980"/>
    </source>
</evidence>
<feature type="compositionally biased region" description="Polar residues" evidence="1">
    <location>
        <begin position="408"/>
        <end position="418"/>
    </location>
</feature>
<name>A0AAD5RQY5_9PEZI</name>
<comment type="caution">
    <text evidence="3">The sequence shown here is derived from an EMBL/GenBank/DDBJ whole genome shotgun (WGS) entry which is preliminary data.</text>
</comment>
<feature type="compositionally biased region" description="Low complexity" evidence="1">
    <location>
        <begin position="450"/>
        <end position="459"/>
    </location>
</feature>
<feature type="transmembrane region" description="Helical" evidence="2">
    <location>
        <begin position="126"/>
        <end position="148"/>
    </location>
</feature>
<evidence type="ECO:0000256" key="1">
    <source>
        <dbReference type="SAM" id="MobiDB-lite"/>
    </source>
</evidence>
<keyword evidence="2" id="KW-1133">Transmembrane helix</keyword>
<feature type="transmembrane region" description="Helical" evidence="2">
    <location>
        <begin position="253"/>
        <end position="273"/>
    </location>
</feature>
<reference evidence="3" key="1">
    <citation type="submission" date="2022-07" db="EMBL/GenBank/DDBJ databases">
        <title>Draft genome sequence of Zalerion maritima ATCC 34329, a (micro)plastics degrading marine fungus.</title>
        <authorList>
            <person name="Paco A."/>
            <person name="Goncalves M.F.M."/>
            <person name="Rocha-Santos T.A.P."/>
            <person name="Alves A."/>
        </authorList>
    </citation>
    <scope>NUCLEOTIDE SEQUENCE</scope>
    <source>
        <strain evidence="3">ATCC 34329</strain>
    </source>
</reference>
<feature type="compositionally biased region" description="Low complexity" evidence="1">
    <location>
        <begin position="371"/>
        <end position="386"/>
    </location>
</feature>
<evidence type="ECO:0000256" key="2">
    <source>
        <dbReference type="SAM" id="Phobius"/>
    </source>
</evidence>
<feature type="transmembrane region" description="Helical" evidence="2">
    <location>
        <begin position="54"/>
        <end position="77"/>
    </location>
</feature>